<dbReference type="AlphaFoldDB" id="A0A1A9KE04"/>
<feature type="domain" description="HTH tetR-type" evidence="4">
    <location>
        <begin position="2"/>
        <end position="62"/>
    </location>
</feature>
<feature type="DNA-binding region" description="H-T-H motif" evidence="2">
    <location>
        <begin position="25"/>
        <end position="44"/>
    </location>
</feature>
<name>A0A1A9KE04_9PSED</name>
<keyword evidence="1 2" id="KW-0238">DNA-binding</keyword>
<evidence type="ECO:0000313" key="6">
    <source>
        <dbReference type="Proteomes" id="UP000077748"/>
    </source>
</evidence>
<keyword evidence="3" id="KW-0472">Membrane</keyword>
<keyword evidence="3" id="KW-0812">Transmembrane</keyword>
<keyword evidence="3" id="KW-1133">Transmembrane helix</keyword>
<accession>A0A1A9KE04</accession>
<dbReference type="PROSITE" id="PS50977">
    <property type="entry name" value="HTH_TETR_2"/>
    <property type="match status" value="1"/>
</dbReference>
<proteinExistence type="predicted"/>
<dbReference type="EMBL" id="CP015878">
    <property type="protein sequence ID" value="ANI15719.1"/>
    <property type="molecule type" value="Genomic_DNA"/>
</dbReference>
<reference evidence="5 6" key="1">
    <citation type="submission" date="2016-05" db="EMBL/GenBank/DDBJ databases">
        <title>Genome Sequence of Pseudomonas citronellolis Strain SJTE-3, an Estrogens and Persistent Organic Pollutants degradation strain.</title>
        <authorList>
            <person name="Liang R."/>
        </authorList>
    </citation>
    <scope>NUCLEOTIDE SEQUENCE [LARGE SCALE GENOMIC DNA]</scope>
    <source>
        <strain evidence="5 6">SJTE-3</strain>
    </source>
</reference>
<dbReference type="SUPFAM" id="SSF46689">
    <property type="entry name" value="Homeodomain-like"/>
    <property type="match status" value="1"/>
</dbReference>
<sequence length="201" mass="22263">MSSIEKRIHEAAIRIFAERRMDDINVSELAQTAGVARGTIYKKLESIDTLFEDVASQLAAEMNERVGQSAAPDLDPAQRLANGIRFYIRRAHEEPHWGAFLVRYSATSISLQKMWDGPPVRDVLDGLAKHRYSFRPEQMISVIGMIAGSVLIAITLVLEGHKTWREVSADTAELVLRALGVDAEQARVFANAPLPALPSID</sequence>
<dbReference type="InterPro" id="IPR009057">
    <property type="entry name" value="Homeodomain-like_sf"/>
</dbReference>
<feature type="transmembrane region" description="Helical" evidence="3">
    <location>
        <begin position="139"/>
        <end position="158"/>
    </location>
</feature>
<evidence type="ECO:0000256" key="1">
    <source>
        <dbReference type="ARBA" id="ARBA00023125"/>
    </source>
</evidence>
<evidence type="ECO:0000259" key="4">
    <source>
        <dbReference type="PROSITE" id="PS50977"/>
    </source>
</evidence>
<dbReference type="InterPro" id="IPR001647">
    <property type="entry name" value="HTH_TetR"/>
</dbReference>
<gene>
    <name evidence="5" type="ORF">A9C11_17815</name>
</gene>
<dbReference type="Pfam" id="PF21306">
    <property type="entry name" value="TetR_C_40"/>
    <property type="match status" value="1"/>
</dbReference>
<evidence type="ECO:0000313" key="5">
    <source>
        <dbReference type="EMBL" id="ANI15719.1"/>
    </source>
</evidence>
<evidence type="ECO:0000256" key="2">
    <source>
        <dbReference type="PROSITE-ProRule" id="PRU00335"/>
    </source>
</evidence>
<protein>
    <submittedName>
        <fullName evidence="5">TetR family transcriptional regulator</fullName>
    </submittedName>
</protein>
<dbReference type="Proteomes" id="UP000077748">
    <property type="component" value="Chromosome"/>
</dbReference>
<organism evidence="5 6">
    <name type="scientific">Pseudomonas citronellolis</name>
    <dbReference type="NCBI Taxonomy" id="53408"/>
    <lineage>
        <taxon>Bacteria</taxon>
        <taxon>Pseudomonadati</taxon>
        <taxon>Pseudomonadota</taxon>
        <taxon>Gammaproteobacteria</taxon>
        <taxon>Pseudomonadales</taxon>
        <taxon>Pseudomonadaceae</taxon>
        <taxon>Pseudomonas</taxon>
    </lineage>
</organism>
<dbReference type="InterPro" id="IPR049513">
    <property type="entry name" value="TetR_C_40"/>
</dbReference>
<dbReference type="GO" id="GO:0003677">
    <property type="term" value="F:DNA binding"/>
    <property type="evidence" value="ECO:0007669"/>
    <property type="project" value="UniProtKB-UniRule"/>
</dbReference>
<evidence type="ECO:0000256" key="3">
    <source>
        <dbReference type="SAM" id="Phobius"/>
    </source>
</evidence>
<dbReference type="Pfam" id="PF00440">
    <property type="entry name" value="TetR_N"/>
    <property type="match status" value="1"/>
</dbReference>
<dbReference type="RefSeq" id="WP_064583432.1">
    <property type="nucleotide sequence ID" value="NZ_CP015878.1"/>
</dbReference>
<dbReference type="Gene3D" id="1.10.357.10">
    <property type="entry name" value="Tetracycline Repressor, domain 2"/>
    <property type="match status" value="1"/>
</dbReference>